<comment type="caution">
    <text evidence="1">The sequence shown here is derived from an EMBL/GenBank/DDBJ whole genome shotgun (WGS) entry which is preliminary data.</text>
</comment>
<organism evidence="1 2">
    <name type="scientific">Triangularia setosa</name>
    <dbReference type="NCBI Taxonomy" id="2587417"/>
    <lineage>
        <taxon>Eukaryota</taxon>
        <taxon>Fungi</taxon>
        <taxon>Dikarya</taxon>
        <taxon>Ascomycota</taxon>
        <taxon>Pezizomycotina</taxon>
        <taxon>Sordariomycetes</taxon>
        <taxon>Sordariomycetidae</taxon>
        <taxon>Sordariales</taxon>
        <taxon>Podosporaceae</taxon>
        <taxon>Triangularia</taxon>
    </lineage>
</organism>
<evidence type="ECO:0000313" key="1">
    <source>
        <dbReference type="EMBL" id="KAK4175259.1"/>
    </source>
</evidence>
<dbReference type="Proteomes" id="UP001302321">
    <property type="component" value="Unassembled WGS sequence"/>
</dbReference>
<dbReference type="EMBL" id="MU866242">
    <property type="protein sequence ID" value="KAK4175259.1"/>
    <property type="molecule type" value="Genomic_DNA"/>
</dbReference>
<evidence type="ECO:0000313" key="2">
    <source>
        <dbReference type="Proteomes" id="UP001302321"/>
    </source>
</evidence>
<dbReference type="AlphaFoldDB" id="A0AAN6W4I7"/>
<gene>
    <name evidence="1" type="ORF">QBC36DRAFT_291665</name>
</gene>
<proteinExistence type="predicted"/>
<protein>
    <submittedName>
        <fullName evidence="1">Uncharacterized protein</fullName>
    </submittedName>
</protein>
<keyword evidence="2" id="KW-1185">Reference proteome</keyword>
<sequence length="172" mass="18493">MAIYELISAAHDGHFTYFFGIFKGFFLRGDLVQDLVSVSVGGIEARKLYLACRANGTNNAKIKTVVVGGRPDPALGTLKNTSTGPMQAVGEVAGAQILYFFGLHDAAQSVLVLSSELNNTANSTDNEDLLLLAEGYAMKRSLVGINGDPHARSVNRKNNFISLDDLKTPVQF</sequence>
<accession>A0AAN6W4I7</accession>
<reference evidence="1" key="1">
    <citation type="journal article" date="2023" name="Mol. Phylogenet. Evol.">
        <title>Genome-scale phylogeny and comparative genomics of the fungal order Sordariales.</title>
        <authorList>
            <person name="Hensen N."/>
            <person name="Bonometti L."/>
            <person name="Westerberg I."/>
            <person name="Brannstrom I.O."/>
            <person name="Guillou S."/>
            <person name="Cros-Aarteil S."/>
            <person name="Calhoun S."/>
            <person name="Haridas S."/>
            <person name="Kuo A."/>
            <person name="Mondo S."/>
            <person name="Pangilinan J."/>
            <person name="Riley R."/>
            <person name="LaButti K."/>
            <person name="Andreopoulos B."/>
            <person name="Lipzen A."/>
            <person name="Chen C."/>
            <person name="Yan M."/>
            <person name="Daum C."/>
            <person name="Ng V."/>
            <person name="Clum A."/>
            <person name="Steindorff A."/>
            <person name="Ohm R.A."/>
            <person name="Martin F."/>
            <person name="Silar P."/>
            <person name="Natvig D.O."/>
            <person name="Lalanne C."/>
            <person name="Gautier V."/>
            <person name="Ament-Velasquez S.L."/>
            <person name="Kruys A."/>
            <person name="Hutchinson M.I."/>
            <person name="Powell A.J."/>
            <person name="Barry K."/>
            <person name="Miller A.N."/>
            <person name="Grigoriev I.V."/>
            <person name="Debuchy R."/>
            <person name="Gladieux P."/>
            <person name="Hiltunen Thoren M."/>
            <person name="Johannesson H."/>
        </authorList>
    </citation>
    <scope>NUCLEOTIDE SEQUENCE</scope>
    <source>
        <strain evidence="1">CBS 892.96</strain>
    </source>
</reference>
<reference evidence="1" key="2">
    <citation type="submission" date="2023-05" db="EMBL/GenBank/DDBJ databases">
        <authorList>
            <consortium name="Lawrence Berkeley National Laboratory"/>
            <person name="Steindorff A."/>
            <person name="Hensen N."/>
            <person name="Bonometti L."/>
            <person name="Westerberg I."/>
            <person name="Brannstrom I.O."/>
            <person name="Guillou S."/>
            <person name="Cros-Aarteil S."/>
            <person name="Calhoun S."/>
            <person name="Haridas S."/>
            <person name="Kuo A."/>
            <person name="Mondo S."/>
            <person name="Pangilinan J."/>
            <person name="Riley R."/>
            <person name="Labutti K."/>
            <person name="Andreopoulos B."/>
            <person name="Lipzen A."/>
            <person name="Chen C."/>
            <person name="Yanf M."/>
            <person name="Daum C."/>
            <person name="Ng V."/>
            <person name="Clum A."/>
            <person name="Ohm R."/>
            <person name="Martin F."/>
            <person name="Silar P."/>
            <person name="Natvig D."/>
            <person name="Lalanne C."/>
            <person name="Gautier V."/>
            <person name="Ament-Velasquez S.L."/>
            <person name="Kruys A."/>
            <person name="Hutchinson M.I."/>
            <person name="Powell A.J."/>
            <person name="Barry K."/>
            <person name="Miller A.N."/>
            <person name="Grigoriev I.V."/>
            <person name="Debuchy R."/>
            <person name="Gladieux P."/>
            <person name="Thoren M.H."/>
            <person name="Johannesson H."/>
        </authorList>
    </citation>
    <scope>NUCLEOTIDE SEQUENCE</scope>
    <source>
        <strain evidence="1">CBS 892.96</strain>
    </source>
</reference>
<name>A0AAN6W4I7_9PEZI</name>